<keyword evidence="6" id="KW-1185">Reference proteome</keyword>
<dbReference type="OrthoDB" id="9815217at2"/>
<dbReference type="PROSITE" id="PS51257">
    <property type="entry name" value="PROKAR_LIPOPROTEIN"/>
    <property type="match status" value="1"/>
</dbReference>
<evidence type="ECO:0000256" key="1">
    <source>
        <dbReference type="PROSITE-ProRule" id="PRU00473"/>
    </source>
</evidence>
<feature type="region of interest" description="Disordered" evidence="3">
    <location>
        <begin position="137"/>
        <end position="159"/>
    </location>
</feature>
<proteinExistence type="predicted"/>
<evidence type="ECO:0000259" key="4">
    <source>
        <dbReference type="PROSITE" id="PS51123"/>
    </source>
</evidence>
<keyword evidence="2" id="KW-0175">Coiled coil</keyword>
<evidence type="ECO:0000313" key="6">
    <source>
        <dbReference type="Proteomes" id="UP000192923"/>
    </source>
</evidence>
<evidence type="ECO:0000256" key="2">
    <source>
        <dbReference type="SAM" id="Coils"/>
    </source>
</evidence>
<dbReference type="GO" id="GO:0016020">
    <property type="term" value="C:membrane"/>
    <property type="evidence" value="ECO:0007669"/>
    <property type="project" value="UniProtKB-UniRule"/>
</dbReference>
<dbReference type="PANTHER" id="PTHR30329:SF21">
    <property type="entry name" value="LIPOPROTEIN YIAD-RELATED"/>
    <property type="match status" value="1"/>
</dbReference>
<dbReference type="Pfam" id="PF00691">
    <property type="entry name" value="OmpA"/>
    <property type="match status" value="1"/>
</dbReference>
<dbReference type="Proteomes" id="UP000192923">
    <property type="component" value="Unassembled WGS sequence"/>
</dbReference>
<protein>
    <submittedName>
        <fullName evidence="5">Chemotaxis protein MotB</fullName>
    </submittedName>
</protein>
<reference evidence="5 6" key="1">
    <citation type="submission" date="2016-12" db="EMBL/GenBank/DDBJ databases">
        <authorList>
            <person name="Song W.-J."/>
            <person name="Kurnit D.M."/>
        </authorList>
    </citation>
    <scope>NUCLEOTIDE SEQUENCE [LARGE SCALE GENOMIC DNA]</scope>
    <source>
        <strain evidence="5 6">175</strain>
    </source>
</reference>
<dbReference type="InterPro" id="IPR036737">
    <property type="entry name" value="OmpA-like_sf"/>
</dbReference>
<evidence type="ECO:0000313" key="5">
    <source>
        <dbReference type="EMBL" id="SMF95290.1"/>
    </source>
</evidence>
<keyword evidence="1" id="KW-0472">Membrane</keyword>
<feature type="domain" description="OmpA-like" evidence="4">
    <location>
        <begin position="47"/>
        <end position="171"/>
    </location>
</feature>
<name>A0A1Y6CYH7_9GAMM</name>
<dbReference type="STRING" id="1760988.SAMN02949497_2649"/>
<accession>A0A1Y6CYH7</accession>
<dbReference type="EMBL" id="FXAM01000001">
    <property type="protein sequence ID" value="SMF95290.1"/>
    <property type="molecule type" value="Genomic_DNA"/>
</dbReference>
<dbReference type="InterPro" id="IPR050330">
    <property type="entry name" value="Bact_OuterMem_StrucFunc"/>
</dbReference>
<dbReference type="AlphaFoldDB" id="A0A1Y6CYH7"/>
<dbReference type="RefSeq" id="WP_085213386.1">
    <property type="nucleotide sequence ID" value="NZ_FXAM01000001.1"/>
</dbReference>
<dbReference type="CDD" id="cd07185">
    <property type="entry name" value="OmpA_C-like"/>
    <property type="match status" value="1"/>
</dbReference>
<dbReference type="PANTHER" id="PTHR30329">
    <property type="entry name" value="STATOR ELEMENT OF FLAGELLAR MOTOR COMPLEX"/>
    <property type="match status" value="1"/>
</dbReference>
<dbReference type="Gene3D" id="3.30.1330.60">
    <property type="entry name" value="OmpA-like domain"/>
    <property type="match status" value="1"/>
</dbReference>
<dbReference type="PROSITE" id="PS51123">
    <property type="entry name" value="OMPA_2"/>
    <property type="match status" value="1"/>
</dbReference>
<feature type="coiled-coil region" evidence="2">
    <location>
        <begin position="22"/>
        <end position="56"/>
    </location>
</feature>
<gene>
    <name evidence="5" type="ORF">SAMN02949497_2649</name>
</gene>
<dbReference type="SUPFAM" id="SSF103088">
    <property type="entry name" value="OmpA-like"/>
    <property type="match status" value="1"/>
</dbReference>
<evidence type="ECO:0000256" key="3">
    <source>
        <dbReference type="SAM" id="MobiDB-lite"/>
    </source>
</evidence>
<organism evidence="5 6">
    <name type="scientific">Methylomagnum ishizawai</name>
    <dbReference type="NCBI Taxonomy" id="1760988"/>
    <lineage>
        <taxon>Bacteria</taxon>
        <taxon>Pseudomonadati</taxon>
        <taxon>Pseudomonadota</taxon>
        <taxon>Gammaproteobacteria</taxon>
        <taxon>Methylococcales</taxon>
        <taxon>Methylococcaceae</taxon>
        <taxon>Methylomagnum</taxon>
    </lineage>
</organism>
<sequence>MRLPAVLLASLFLGACVMQQTYDREHQLNQQLESELQSEQVQIQQLKDRLRITIEDSILYPSGRADLSREGRALLDKLAPTLQQATDHRIEVEGYTDDVPVGHHLKGKYKTNWELSSARAAGVVEYLQRKGIDPSRMTAAGHGQYQPEGDNSTASGRAENRRIDIDLVPIYTQN</sequence>
<dbReference type="InterPro" id="IPR006665">
    <property type="entry name" value="OmpA-like"/>
</dbReference>